<accession>A0A7S3Z4S7</accession>
<dbReference type="InterPro" id="IPR022796">
    <property type="entry name" value="Chloroa_b-bind"/>
</dbReference>
<dbReference type="PANTHER" id="PTHR21649">
    <property type="entry name" value="CHLOROPHYLL A/B BINDING PROTEIN"/>
    <property type="match status" value="1"/>
</dbReference>
<evidence type="ECO:0000256" key="3">
    <source>
        <dbReference type="ARBA" id="ARBA00022531"/>
    </source>
</evidence>
<keyword evidence="5" id="KW-0157">Chromophore</keyword>
<evidence type="ECO:0000256" key="2">
    <source>
        <dbReference type="ARBA" id="ARBA00022528"/>
    </source>
</evidence>
<keyword evidence="4" id="KW-0934">Plastid</keyword>
<evidence type="ECO:0000256" key="1">
    <source>
        <dbReference type="ARBA" id="ARBA00004229"/>
    </source>
</evidence>
<name>A0A7S3Z4S7_9EUKA</name>
<evidence type="ECO:0000256" key="4">
    <source>
        <dbReference type="ARBA" id="ARBA00022640"/>
    </source>
</evidence>
<keyword evidence="2" id="KW-0150">Chloroplast</keyword>
<protein>
    <recommendedName>
        <fullName evidence="7">Chlorophyll a-b binding protein, chloroplastic</fullName>
    </recommendedName>
</protein>
<reference evidence="6" key="1">
    <citation type="submission" date="2021-01" db="EMBL/GenBank/DDBJ databases">
        <authorList>
            <person name="Corre E."/>
            <person name="Pelletier E."/>
            <person name="Niang G."/>
            <person name="Scheremetjew M."/>
            <person name="Finn R."/>
            <person name="Kale V."/>
            <person name="Holt S."/>
            <person name="Cochrane G."/>
            <person name="Meng A."/>
            <person name="Brown T."/>
            <person name="Cohen L."/>
        </authorList>
    </citation>
    <scope>NUCLEOTIDE SEQUENCE</scope>
    <source>
        <strain evidence="6">CCCM811</strain>
    </source>
</reference>
<dbReference type="GO" id="GO:0009765">
    <property type="term" value="P:photosynthesis, light harvesting"/>
    <property type="evidence" value="ECO:0007669"/>
    <property type="project" value="InterPro"/>
</dbReference>
<keyword evidence="3" id="KW-0602">Photosynthesis</keyword>
<dbReference type="EMBL" id="HBIV01032813">
    <property type="protein sequence ID" value="CAE0671742.1"/>
    <property type="molecule type" value="Transcribed_RNA"/>
</dbReference>
<gene>
    <name evidence="6" type="ORF">LGLO00237_LOCUS23391</name>
</gene>
<feature type="binding site" evidence="5">
    <location>
        <position position="159"/>
    </location>
    <ligand>
        <name>chlorophyll a</name>
        <dbReference type="ChEBI" id="CHEBI:58416"/>
        <label>1</label>
    </ligand>
</feature>
<dbReference type="GO" id="GO:0016020">
    <property type="term" value="C:membrane"/>
    <property type="evidence" value="ECO:0007669"/>
    <property type="project" value="InterPro"/>
</dbReference>
<dbReference type="InterPro" id="IPR001344">
    <property type="entry name" value="Chloro_AB-bd_pln"/>
</dbReference>
<feature type="binding site" evidence="5">
    <location>
        <position position="153"/>
    </location>
    <ligand>
        <name>chlorophyll a</name>
        <dbReference type="ChEBI" id="CHEBI:58416"/>
        <label>1</label>
    </ligand>
</feature>
<evidence type="ECO:0008006" key="7">
    <source>
        <dbReference type="Google" id="ProtNLM"/>
    </source>
</evidence>
<dbReference type="AlphaFoldDB" id="A0A7S3Z4S7"/>
<dbReference type="GO" id="GO:0009507">
    <property type="term" value="C:chloroplast"/>
    <property type="evidence" value="ECO:0007669"/>
    <property type="project" value="UniProtKB-SubCell"/>
</dbReference>
<evidence type="ECO:0000256" key="5">
    <source>
        <dbReference type="PIRSR" id="PIRSR601344-1"/>
    </source>
</evidence>
<feature type="binding site" description="axial binding residue" evidence="5">
    <location>
        <position position="177"/>
    </location>
    <ligand>
        <name>chlorophyll b</name>
        <dbReference type="ChEBI" id="CHEBI:61721"/>
        <label>1</label>
    </ligand>
    <ligandPart>
        <name>Mg</name>
        <dbReference type="ChEBI" id="CHEBI:25107"/>
    </ligandPart>
</feature>
<dbReference type="Gene3D" id="1.10.3460.10">
    <property type="entry name" value="Chlorophyll a/b binding protein domain"/>
    <property type="match status" value="1"/>
</dbReference>
<dbReference type="Pfam" id="PF00504">
    <property type="entry name" value="Chloroa_b-bind"/>
    <property type="match status" value="1"/>
</dbReference>
<feature type="binding site" evidence="5">
    <location>
        <position position="175"/>
    </location>
    <ligand>
        <name>chlorophyll a</name>
        <dbReference type="ChEBI" id="CHEBI:58416"/>
        <label>1</label>
    </ligand>
</feature>
<organism evidence="6">
    <name type="scientific">Lotharella globosa</name>
    <dbReference type="NCBI Taxonomy" id="91324"/>
    <lineage>
        <taxon>Eukaryota</taxon>
        <taxon>Sar</taxon>
        <taxon>Rhizaria</taxon>
        <taxon>Cercozoa</taxon>
        <taxon>Chlorarachniophyceae</taxon>
        <taxon>Lotharella</taxon>
    </lineage>
</organism>
<feature type="binding site" evidence="5">
    <location>
        <position position="172"/>
    </location>
    <ligand>
        <name>chlorophyll a</name>
        <dbReference type="ChEBI" id="CHEBI:58416"/>
        <label>1</label>
    </ligand>
</feature>
<keyword evidence="5" id="KW-0148">Chlorophyll</keyword>
<comment type="subcellular location">
    <subcellularLocation>
        <location evidence="1">Plastid</location>
        <location evidence="1">Chloroplast</location>
    </subcellularLocation>
</comment>
<dbReference type="GO" id="GO:0016168">
    <property type="term" value="F:chlorophyll binding"/>
    <property type="evidence" value="ECO:0007669"/>
    <property type="project" value="UniProtKB-KW"/>
</dbReference>
<proteinExistence type="predicted"/>
<sequence length="289" mass="31583">MSLSKAVTFSAVLNVAFLAAFALLAFRSTNLGSALAARSTAVKPAAGLQKFASKLANKESEALNYAARHAPVKTQALLQAGKIATDLIQQGQYESIAHLANDVVCMRGKETGNKALLESCNVEWYGPNRPKWLGPFTSPPAYLTGEFPGDYGWDHIGLSADPTTFQRYRETELIHARWAMAGALGCLVPELLSMYANVPYQHPEWFKAGSDIFTDKGVEVNIAFLSIITIGNTCPEIVCALAVLRAISDNLLLLVLRKLCRPELPVPFHRQLQERCHSPSDPGHPYGWC</sequence>
<evidence type="ECO:0000313" key="6">
    <source>
        <dbReference type="EMBL" id="CAE0671742.1"/>
    </source>
</evidence>
<dbReference type="SUPFAM" id="SSF103511">
    <property type="entry name" value="Chlorophyll a-b binding protein"/>
    <property type="match status" value="1"/>
</dbReference>